<organism evidence="1 2">
    <name type="scientific">Phialemonium thermophilum</name>
    <dbReference type="NCBI Taxonomy" id="223376"/>
    <lineage>
        <taxon>Eukaryota</taxon>
        <taxon>Fungi</taxon>
        <taxon>Dikarya</taxon>
        <taxon>Ascomycota</taxon>
        <taxon>Pezizomycotina</taxon>
        <taxon>Sordariomycetes</taxon>
        <taxon>Sordariomycetidae</taxon>
        <taxon>Cephalothecales</taxon>
        <taxon>Cephalothecaceae</taxon>
        <taxon>Phialemonium</taxon>
    </lineage>
</organism>
<name>A0ABR3VUM0_9PEZI</name>
<evidence type="ECO:0008006" key="3">
    <source>
        <dbReference type="Google" id="ProtNLM"/>
    </source>
</evidence>
<dbReference type="EMBL" id="JAZHXJ010001121">
    <property type="protein sequence ID" value="KAL1845365.1"/>
    <property type="molecule type" value="Genomic_DNA"/>
</dbReference>
<keyword evidence="2" id="KW-1185">Reference proteome</keyword>
<comment type="caution">
    <text evidence="1">The sequence shown here is derived from an EMBL/GenBank/DDBJ whole genome shotgun (WGS) entry which is preliminary data.</text>
</comment>
<proteinExistence type="predicted"/>
<evidence type="ECO:0000313" key="1">
    <source>
        <dbReference type="EMBL" id="KAL1845365.1"/>
    </source>
</evidence>
<protein>
    <recommendedName>
        <fullName evidence="3">Secreted protein</fullName>
    </recommendedName>
</protein>
<gene>
    <name evidence="1" type="ORF">VTK73DRAFT_620</name>
</gene>
<reference evidence="1 2" key="1">
    <citation type="journal article" date="2024" name="Commun. Biol.">
        <title>Comparative genomic analysis of thermophilic fungi reveals convergent evolutionary adaptations and gene losses.</title>
        <authorList>
            <person name="Steindorff A.S."/>
            <person name="Aguilar-Pontes M.V."/>
            <person name="Robinson A.J."/>
            <person name="Andreopoulos B."/>
            <person name="LaButti K."/>
            <person name="Kuo A."/>
            <person name="Mondo S."/>
            <person name="Riley R."/>
            <person name="Otillar R."/>
            <person name="Haridas S."/>
            <person name="Lipzen A."/>
            <person name="Grimwood J."/>
            <person name="Schmutz J."/>
            <person name="Clum A."/>
            <person name="Reid I.D."/>
            <person name="Moisan M.C."/>
            <person name="Butler G."/>
            <person name="Nguyen T.T.M."/>
            <person name="Dewar K."/>
            <person name="Conant G."/>
            <person name="Drula E."/>
            <person name="Henrissat B."/>
            <person name="Hansel C."/>
            <person name="Singer S."/>
            <person name="Hutchinson M.I."/>
            <person name="de Vries R.P."/>
            <person name="Natvig D.O."/>
            <person name="Powell A.J."/>
            <person name="Tsang A."/>
            <person name="Grigoriev I.V."/>
        </authorList>
    </citation>
    <scope>NUCLEOTIDE SEQUENCE [LARGE SCALE GENOMIC DNA]</scope>
    <source>
        <strain evidence="1 2">ATCC 24622</strain>
    </source>
</reference>
<evidence type="ECO:0000313" key="2">
    <source>
        <dbReference type="Proteomes" id="UP001586593"/>
    </source>
</evidence>
<dbReference type="Proteomes" id="UP001586593">
    <property type="component" value="Unassembled WGS sequence"/>
</dbReference>
<sequence>MLVVPSSTAPPRASPSAVLRALARTFAVGQQGVPLRRGALQVLALLGPLSPPLRSGSGTVVTLRVGVGVGTIGPSAAPPRGRMRAGVVSSSAGPGFVVELARLGLVDPTLLAEGVRGVVEPGPPRLGLGPVVLRDVLLALFDAECGLGGRLSGGAPFSKGQRPLLRGAAAGSIVAAAGVTLCVSEPRCLGALLPAPARVDGGE</sequence>
<accession>A0ABR3VUM0</accession>